<keyword evidence="2 6" id="KW-0202">Cytokine</keyword>
<name>A0AAD7SKR6_9TELE</name>
<keyword evidence="3" id="KW-0964">Secreted</keyword>
<dbReference type="GO" id="GO:0005125">
    <property type="term" value="F:cytokine activity"/>
    <property type="evidence" value="ECO:0007669"/>
    <property type="project" value="UniProtKB-KW"/>
</dbReference>
<evidence type="ECO:0000256" key="4">
    <source>
        <dbReference type="ARBA" id="ARBA00023118"/>
    </source>
</evidence>
<evidence type="ECO:0000256" key="6">
    <source>
        <dbReference type="RuleBase" id="RU000436"/>
    </source>
</evidence>
<accession>A0AAD7SKR6</accession>
<gene>
    <name evidence="8" type="ORF">AAFF_G00340910</name>
</gene>
<keyword evidence="7" id="KW-0732">Signal</keyword>
<evidence type="ECO:0000256" key="2">
    <source>
        <dbReference type="ARBA" id="ARBA00022514"/>
    </source>
</evidence>
<keyword evidence="5" id="KW-1015">Disulfide bond</keyword>
<dbReference type="GO" id="GO:0005615">
    <property type="term" value="C:extracellular space"/>
    <property type="evidence" value="ECO:0007669"/>
    <property type="project" value="UniProtKB-KW"/>
</dbReference>
<dbReference type="SUPFAM" id="SSF47266">
    <property type="entry name" value="4-helical cytokines"/>
    <property type="match status" value="1"/>
</dbReference>
<evidence type="ECO:0000256" key="7">
    <source>
        <dbReference type="SAM" id="SignalP"/>
    </source>
</evidence>
<dbReference type="SMART" id="SM00076">
    <property type="entry name" value="IFabd"/>
    <property type="match status" value="1"/>
</dbReference>
<evidence type="ECO:0000256" key="5">
    <source>
        <dbReference type="ARBA" id="ARBA00023157"/>
    </source>
</evidence>
<feature type="chain" id="PRO_5042286270" evidence="7">
    <location>
        <begin position="19"/>
        <end position="162"/>
    </location>
</feature>
<dbReference type="Proteomes" id="UP001221898">
    <property type="component" value="Unassembled WGS sequence"/>
</dbReference>
<comment type="subcellular location">
    <subcellularLocation>
        <location evidence="1">Secreted</location>
    </subcellularLocation>
</comment>
<dbReference type="InterPro" id="IPR000471">
    <property type="entry name" value="Interferon_alpha/beta/delta"/>
</dbReference>
<dbReference type="GO" id="GO:0051607">
    <property type="term" value="P:defense response to virus"/>
    <property type="evidence" value="ECO:0007669"/>
    <property type="project" value="UniProtKB-KW"/>
</dbReference>
<keyword evidence="9" id="KW-1185">Reference proteome</keyword>
<dbReference type="EMBL" id="JAINUG010000054">
    <property type="protein sequence ID" value="KAJ8404318.1"/>
    <property type="molecule type" value="Genomic_DNA"/>
</dbReference>
<evidence type="ECO:0000313" key="9">
    <source>
        <dbReference type="Proteomes" id="UP001221898"/>
    </source>
</evidence>
<dbReference type="PANTHER" id="PTHR11691:SF62">
    <property type="entry name" value="INTERFERON PHI 2-RELATED"/>
    <property type="match status" value="1"/>
</dbReference>
<reference evidence="8" key="1">
    <citation type="journal article" date="2023" name="Science">
        <title>Genome structures resolve the early diversification of teleost fishes.</title>
        <authorList>
            <person name="Parey E."/>
            <person name="Louis A."/>
            <person name="Montfort J."/>
            <person name="Bouchez O."/>
            <person name="Roques C."/>
            <person name="Iampietro C."/>
            <person name="Lluch J."/>
            <person name="Castinel A."/>
            <person name="Donnadieu C."/>
            <person name="Desvignes T."/>
            <person name="Floi Bucao C."/>
            <person name="Jouanno E."/>
            <person name="Wen M."/>
            <person name="Mejri S."/>
            <person name="Dirks R."/>
            <person name="Jansen H."/>
            <person name="Henkel C."/>
            <person name="Chen W.J."/>
            <person name="Zahm M."/>
            <person name="Cabau C."/>
            <person name="Klopp C."/>
            <person name="Thompson A.W."/>
            <person name="Robinson-Rechavi M."/>
            <person name="Braasch I."/>
            <person name="Lecointre G."/>
            <person name="Bobe J."/>
            <person name="Postlethwait J.H."/>
            <person name="Berthelot C."/>
            <person name="Roest Crollius H."/>
            <person name="Guiguen Y."/>
        </authorList>
    </citation>
    <scope>NUCLEOTIDE SEQUENCE</scope>
    <source>
        <strain evidence="8">NC1722</strain>
    </source>
</reference>
<proteinExistence type="inferred from homology"/>
<evidence type="ECO:0000313" key="8">
    <source>
        <dbReference type="EMBL" id="KAJ8404318.1"/>
    </source>
</evidence>
<dbReference type="Pfam" id="PF00143">
    <property type="entry name" value="Interferon"/>
    <property type="match status" value="1"/>
</dbReference>
<dbReference type="InterPro" id="IPR009079">
    <property type="entry name" value="4_helix_cytokine-like_core"/>
</dbReference>
<organism evidence="8 9">
    <name type="scientific">Aldrovandia affinis</name>
    <dbReference type="NCBI Taxonomy" id="143900"/>
    <lineage>
        <taxon>Eukaryota</taxon>
        <taxon>Metazoa</taxon>
        <taxon>Chordata</taxon>
        <taxon>Craniata</taxon>
        <taxon>Vertebrata</taxon>
        <taxon>Euteleostomi</taxon>
        <taxon>Actinopterygii</taxon>
        <taxon>Neopterygii</taxon>
        <taxon>Teleostei</taxon>
        <taxon>Notacanthiformes</taxon>
        <taxon>Halosauridae</taxon>
        <taxon>Aldrovandia</taxon>
    </lineage>
</organism>
<dbReference type="GO" id="GO:0005126">
    <property type="term" value="F:cytokine receptor binding"/>
    <property type="evidence" value="ECO:0007669"/>
    <property type="project" value="InterPro"/>
</dbReference>
<sequence>MTLQSSVWLCALLCLSRGGNFPSQCIEENVTVNFPRSAFVSNGTSEQGDGVETVLYQALHGIAALFENDLPTEWDEMKLRDFENIVGTQLEISKCGAGRKPGSEGSDLDASARTATLRTYFERLATVLQEKNFSFCAWEIVRNQLLQTLLFILEHNSDSLLW</sequence>
<dbReference type="AlphaFoldDB" id="A0AAD7SKR6"/>
<evidence type="ECO:0000256" key="1">
    <source>
        <dbReference type="ARBA" id="ARBA00004613"/>
    </source>
</evidence>
<protein>
    <submittedName>
        <fullName evidence="8">Uncharacterized protein</fullName>
    </submittedName>
</protein>
<evidence type="ECO:0000256" key="3">
    <source>
        <dbReference type="ARBA" id="ARBA00022525"/>
    </source>
</evidence>
<feature type="signal peptide" evidence="7">
    <location>
        <begin position="1"/>
        <end position="18"/>
    </location>
</feature>
<dbReference type="Gene3D" id="1.20.1250.10">
    <property type="match status" value="1"/>
</dbReference>
<comment type="similarity">
    <text evidence="6">Belongs to the alpha/beta interferon family.</text>
</comment>
<keyword evidence="4 6" id="KW-0051">Antiviral defense</keyword>
<comment type="caution">
    <text evidence="8">The sequence shown here is derived from an EMBL/GenBank/DDBJ whole genome shotgun (WGS) entry which is preliminary data.</text>
</comment>
<dbReference type="PANTHER" id="PTHR11691">
    <property type="entry name" value="TYPE I INTERFERON"/>
    <property type="match status" value="1"/>
</dbReference>